<organism evidence="9 10">
    <name type="scientific">Sinocyclocheilus grahami</name>
    <name type="common">Dianchi golden-line fish</name>
    <name type="synonym">Barbus grahami</name>
    <dbReference type="NCBI Taxonomy" id="75366"/>
    <lineage>
        <taxon>Eukaryota</taxon>
        <taxon>Metazoa</taxon>
        <taxon>Chordata</taxon>
        <taxon>Craniata</taxon>
        <taxon>Vertebrata</taxon>
        <taxon>Euteleostomi</taxon>
        <taxon>Actinopterygii</taxon>
        <taxon>Neopterygii</taxon>
        <taxon>Teleostei</taxon>
        <taxon>Ostariophysi</taxon>
        <taxon>Cypriniformes</taxon>
        <taxon>Cyprinidae</taxon>
        <taxon>Cyprininae</taxon>
        <taxon>Sinocyclocheilus</taxon>
    </lineage>
</organism>
<dbReference type="GO" id="GO:0005344">
    <property type="term" value="F:oxygen carrier activity"/>
    <property type="evidence" value="ECO:0007669"/>
    <property type="project" value="UniProtKB-KW"/>
</dbReference>
<dbReference type="OMA" id="GHHIIAH"/>
<dbReference type="SUPFAM" id="SSF46458">
    <property type="entry name" value="Globin-like"/>
    <property type="match status" value="1"/>
</dbReference>
<dbReference type="GO" id="GO:0031838">
    <property type="term" value="C:haptoglobin-hemoglobin complex"/>
    <property type="evidence" value="ECO:0007669"/>
    <property type="project" value="TreeGrafter"/>
</dbReference>
<evidence type="ECO:0000313" key="9">
    <source>
        <dbReference type="Ensembl" id="ENSSGRP00000069427.1"/>
    </source>
</evidence>
<feature type="domain" description="Globin" evidence="8">
    <location>
        <begin position="5"/>
        <end position="51"/>
    </location>
</feature>
<reference evidence="9" key="2">
    <citation type="submission" date="2025-09" db="UniProtKB">
        <authorList>
            <consortium name="Ensembl"/>
        </authorList>
    </citation>
    <scope>IDENTIFICATION</scope>
</reference>
<dbReference type="PANTHER" id="PTHR11442">
    <property type="entry name" value="HEMOGLOBIN FAMILY MEMBER"/>
    <property type="match status" value="1"/>
</dbReference>
<dbReference type="InParanoid" id="A0A672Q156"/>
<protein>
    <recommendedName>
        <fullName evidence="8">Globin domain-containing protein</fullName>
    </recommendedName>
</protein>
<dbReference type="GO" id="GO:0005833">
    <property type="term" value="C:hemoglobin complex"/>
    <property type="evidence" value="ECO:0007669"/>
    <property type="project" value="TreeGrafter"/>
</dbReference>
<keyword evidence="10" id="KW-1185">Reference proteome</keyword>
<evidence type="ECO:0000256" key="2">
    <source>
        <dbReference type="ARBA" id="ARBA00022448"/>
    </source>
</evidence>
<dbReference type="InterPro" id="IPR050056">
    <property type="entry name" value="Hemoglobin_oxygen_transport"/>
</dbReference>
<evidence type="ECO:0000256" key="3">
    <source>
        <dbReference type="ARBA" id="ARBA00022617"/>
    </source>
</evidence>
<keyword evidence="4 7" id="KW-0561">Oxygen transport</keyword>
<dbReference type="GO" id="GO:0019825">
    <property type="term" value="F:oxygen binding"/>
    <property type="evidence" value="ECO:0007669"/>
    <property type="project" value="InterPro"/>
</dbReference>
<keyword evidence="3 7" id="KW-0349">Heme</keyword>
<dbReference type="InterPro" id="IPR012292">
    <property type="entry name" value="Globin/Proto"/>
</dbReference>
<reference evidence="9" key="1">
    <citation type="submission" date="2025-08" db="UniProtKB">
        <authorList>
            <consortium name="Ensembl"/>
        </authorList>
    </citation>
    <scope>IDENTIFICATION</scope>
</reference>
<dbReference type="GO" id="GO:0020037">
    <property type="term" value="F:heme binding"/>
    <property type="evidence" value="ECO:0007669"/>
    <property type="project" value="InterPro"/>
</dbReference>
<dbReference type="InterPro" id="IPR000971">
    <property type="entry name" value="Globin"/>
</dbReference>
<dbReference type="Proteomes" id="UP000472262">
    <property type="component" value="Unassembled WGS sequence"/>
</dbReference>
<dbReference type="Gene3D" id="1.10.490.10">
    <property type="entry name" value="Globins"/>
    <property type="match status" value="1"/>
</dbReference>
<keyword evidence="5" id="KW-0479">Metal-binding</keyword>
<keyword evidence="6" id="KW-0408">Iron</keyword>
<evidence type="ECO:0000256" key="7">
    <source>
        <dbReference type="RuleBase" id="RU000356"/>
    </source>
</evidence>
<evidence type="ECO:0000256" key="4">
    <source>
        <dbReference type="ARBA" id="ARBA00022621"/>
    </source>
</evidence>
<dbReference type="GO" id="GO:0042744">
    <property type="term" value="P:hydrogen peroxide catabolic process"/>
    <property type="evidence" value="ECO:0007669"/>
    <property type="project" value="TreeGrafter"/>
</dbReference>
<dbReference type="GO" id="GO:0004601">
    <property type="term" value="F:peroxidase activity"/>
    <property type="evidence" value="ECO:0007669"/>
    <property type="project" value="TreeGrafter"/>
</dbReference>
<dbReference type="GO" id="GO:0072562">
    <property type="term" value="C:blood microparticle"/>
    <property type="evidence" value="ECO:0007669"/>
    <property type="project" value="TreeGrafter"/>
</dbReference>
<name>A0A672Q156_SINGR</name>
<evidence type="ECO:0000259" key="8">
    <source>
        <dbReference type="Pfam" id="PF00042"/>
    </source>
</evidence>
<comment type="similarity">
    <text evidence="1 7">Belongs to the globin family.</text>
</comment>
<dbReference type="InterPro" id="IPR009050">
    <property type="entry name" value="Globin-like_sf"/>
</dbReference>
<dbReference type="GO" id="GO:0031720">
    <property type="term" value="F:haptoglobin binding"/>
    <property type="evidence" value="ECO:0007669"/>
    <property type="project" value="TreeGrafter"/>
</dbReference>
<dbReference type="GO" id="GO:0046872">
    <property type="term" value="F:metal ion binding"/>
    <property type="evidence" value="ECO:0007669"/>
    <property type="project" value="UniProtKB-KW"/>
</dbReference>
<evidence type="ECO:0000256" key="5">
    <source>
        <dbReference type="ARBA" id="ARBA00022723"/>
    </source>
</evidence>
<accession>A0A672Q156</accession>
<dbReference type="GO" id="GO:0043177">
    <property type="term" value="F:organic acid binding"/>
    <property type="evidence" value="ECO:0007669"/>
    <property type="project" value="TreeGrafter"/>
</dbReference>
<dbReference type="Pfam" id="PF00042">
    <property type="entry name" value="Globin"/>
    <property type="match status" value="1"/>
</dbReference>
<sequence>LGHHIIAHGVVVLHGLDRAMKNMDDIKNTYAKLSVLHSAKLHVDPDNFRVLFFRLSLSASVCFSMLEFLMS</sequence>
<evidence type="ECO:0000313" key="10">
    <source>
        <dbReference type="Proteomes" id="UP000472262"/>
    </source>
</evidence>
<dbReference type="Ensembl" id="ENSSGRT00000073980.1">
    <property type="protein sequence ID" value="ENSSGRP00000069427.1"/>
    <property type="gene ID" value="ENSSGRG00000035542.1"/>
</dbReference>
<keyword evidence="2 7" id="KW-0813">Transport</keyword>
<dbReference type="AlphaFoldDB" id="A0A672Q156"/>
<evidence type="ECO:0000256" key="6">
    <source>
        <dbReference type="ARBA" id="ARBA00023004"/>
    </source>
</evidence>
<dbReference type="PANTHER" id="PTHR11442:SF7">
    <property type="entry name" value="HEMOGLOBIN SUBUNIT EPSILON"/>
    <property type="match status" value="1"/>
</dbReference>
<proteinExistence type="inferred from homology"/>
<evidence type="ECO:0000256" key="1">
    <source>
        <dbReference type="ARBA" id="ARBA00008705"/>
    </source>
</evidence>